<protein>
    <recommendedName>
        <fullName evidence="4">BZIP domain-containing protein</fullName>
    </recommendedName>
</protein>
<feature type="compositionally biased region" description="Polar residues" evidence="1">
    <location>
        <begin position="16"/>
        <end position="48"/>
    </location>
</feature>
<feature type="compositionally biased region" description="Polar residues" evidence="1">
    <location>
        <begin position="63"/>
        <end position="76"/>
    </location>
</feature>
<evidence type="ECO:0008006" key="4">
    <source>
        <dbReference type="Google" id="ProtNLM"/>
    </source>
</evidence>
<organism evidence="2 3">
    <name type="scientific">Microdochium bolleyi</name>
    <dbReference type="NCBI Taxonomy" id="196109"/>
    <lineage>
        <taxon>Eukaryota</taxon>
        <taxon>Fungi</taxon>
        <taxon>Dikarya</taxon>
        <taxon>Ascomycota</taxon>
        <taxon>Pezizomycotina</taxon>
        <taxon>Sordariomycetes</taxon>
        <taxon>Xylariomycetidae</taxon>
        <taxon>Xylariales</taxon>
        <taxon>Microdochiaceae</taxon>
        <taxon>Microdochium</taxon>
    </lineage>
</organism>
<evidence type="ECO:0000313" key="2">
    <source>
        <dbReference type="EMBL" id="KXJ84584.1"/>
    </source>
</evidence>
<proteinExistence type="predicted"/>
<dbReference type="AlphaFoldDB" id="A0A136IIB6"/>
<reference evidence="3" key="1">
    <citation type="submission" date="2016-02" db="EMBL/GenBank/DDBJ databases">
        <title>Draft genome sequence of Microdochium bolleyi, a fungal endophyte of beachgrass.</title>
        <authorList>
            <consortium name="DOE Joint Genome Institute"/>
            <person name="David A.S."/>
            <person name="May G."/>
            <person name="Haridas S."/>
            <person name="Lim J."/>
            <person name="Wang M."/>
            <person name="Labutti K."/>
            <person name="Lipzen A."/>
            <person name="Barry K."/>
            <person name="Grigoriev I.V."/>
        </authorList>
    </citation>
    <scope>NUCLEOTIDE SEQUENCE [LARGE SCALE GENOMIC DNA]</scope>
    <source>
        <strain evidence="3">J235TASD1</strain>
    </source>
</reference>
<sequence length="122" mass="13317">MEVLIVSRQLFGGFTNVETPNTFPPNFQESAQSSHQNRPPQIYQQQPHFPSHIGVPAGPSTPPSHNGQFQDNNSPSIARESNDQGDVISATKSAPKARRAISNSVEDVTPTQSRRKAQNRAA</sequence>
<evidence type="ECO:0000313" key="3">
    <source>
        <dbReference type="Proteomes" id="UP000070501"/>
    </source>
</evidence>
<gene>
    <name evidence="2" type="ORF">Micbo1qcDRAFT_210581</name>
</gene>
<dbReference type="InParanoid" id="A0A136IIB6"/>
<feature type="compositionally biased region" description="Polar residues" evidence="1">
    <location>
        <begin position="101"/>
        <end position="112"/>
    </location>
</feature>
<feature type="compositionally biased region" description="Basic residues" evidence="1">
    <location>
        <begin position="113"/>
        <end position="122"/>
    </location>
</feature>
<keyword evidence="3" id="KW-1185">Reference proteome</keyword>
<name>A0A136IIB6_9PEZI</name>
<accession>A0A136IIB6</accession>
<dbReference type="EMBL" id="KQ964412">
    <property type="protein sequence ID" value="KXJ84584.1"/>
    <property type="molecule type" value="Genomic_DNA"/>
</dbReference>
<evidence type="ECO:0000256" key="1">
    <source>
        <dbReference type="SAM" id="MobiDB-lite"/>
    </source>
</evidence>
<dbReference type="Proteomes" id="UP000070501">
    <property type="component" value="Unassembled WGS sequence"/>
</dbReference>
<feature type="region of interest" description="Disordered" evidence="1">
    <location>
        <begin position="14"/>
        <end position="122"/>
    </location>
</feature>